<dbReference type="InterPro" id="IPR018247">
    <property type="entry name" value="EF_Hand_1_Ca_BS"/>
</dbReference>
<dbReference type="SMART" id="SM00054">
    <property type="entry name" value="EFh"/>
    <property type="match status" value="2"/>
</dbReference>
<feature type="compositionally biased region" description="Low complexity" evidence="3">
    <location>
        <begin position="57"/>
        <end position="75"/>
    </location>
</feature>
<dbReference type="Gene3D" id="1.10.238.10">
    <property type="entry name" value="EF-hand"/>
    <property type="match status" value="1"/>
</dbReference>
<dbReference type="PROSITE" id="PS00018">
    <property type="entry name" value="EF_HAND_1"/>
    <property type="match status" value="2"/>
</dbReference>
<dbReference type="InterPro" id="IPR011992">
    <property type="entry name" value="EF-hand-dom_pair"/>
</dbReference>
<dbReference type="PANTHER" id="PTHR23049">
    <property type="entry name" value="MYOSIN REGULATORY LIGHT CHAIN 2"/>
    <property type="match status" value="1"/>
</dbReference>
<dbReference type="OrthoDB" id="429467at2759"/>
<protein>
    <submittedName>
        <fullName evidence="5">EF-hand-like domain protein</fullName>
    </submittedName>
</protein>
<dbReference type="PROSITE" id="PS50222">
    <property type="entry name" value="EF_HAND_2"/>
    <property type="match status" value="2"/>
</dbReference>
<dbReference type="InterPro" id="IPR050403">
    <property type="entry name" value="Myosin_RLC"/>
</dbReference>
<evidence type="ECO:0000256" key="1">
    <source>
        <dbReference type="ARBA" id="ARBA00022737"/>
    </source>
</evidence>
<dbReference type="SUPFAM" id="SSF47473">
    <property type="entry name" value="EF-hand"/>
    <property type="match status" value="1"/>
</dbReference>
<gene>
    <name evidence="5" type="ORF">SPI_06685</name>
</gene>
<keyword evidence="1" id="KW-0677">Repeat</keyword>
<dbReference type="GO" id="GO:0005509">
    <property type="term" value="F:calcium ion binding"/>
    <property type="evidence" value="ECO:0007669"/>
    <property type="project" value="InterPro"/>
</dbReference>
<proteinExistence type="predicted"/>
<keyword evidence="6" id="KW-1185">Reference proteome</keyword>
<dbReference type="EMBL" id="AZHD01000012">
    <property type="protein sequence ID" value="OAA58612.1"/>
    <property type="molecule type" value="Genomic_DNA"/>
</dbReference>
<feature type="compositionally biased region" description="Polar residues" evidence="3">
    <location>
        <begin position="1"/>
        <end position="10"/>
    </location>
</feature>
<feature type="region of interest" description="Disordered" evidence="3">
    <location>
        <begin position="1"/>
        <end position="137"/>
    </location>
</feature>
<accession>A0A167RHT9</accession>
<feature type="compositionally biased region" description="Low complexity" evidence="3">
    <location>
        <begin position="27"/>
        <end position="46"/>
    </location>
</feature>
<organism evidence="5 6">
    <name type="scientific">Niveomyces insectorum RCEF 264</name>
    <dbReference type="NCBI Taxonomy" id="1081102"/>
    <lineage>
        <taxon>Eukaryota</taxon>
        <taxon>Fungi</taxon>
        <taxon>Dikarya</taxon>
        <taxon>Ascomycota</taxon>
        <taxon>Pezizomycotina</taxon>
        <taxon>Sordariomycetes</taxon>
        <taxon>Hypocreomycetidae</taxon>
        <taxon>Hypocreales</taxon>
        <taxon>Cordycipitaceae</taxon>
        <taxon>Niveomyces</taxon>
    </lineage>
</organism>
<reference evidence="5 6" key="1">
    <citation type="journal article" date="2016" name="Genome Biol. Evol.">
        <title>Divergent and convergent evolution of fungal pathogenicity.</title>
        <authorList>
            <person name="Shang Y."/>
            <person name="Xiao G."/>
            <person name="Zheng P."/>
            <person name="Cen K."/>
            <person name="Zhan S."/>
            <person name="Wang C."/>
        </authorList>
    </citation>
    <scope>NUCLEOTIDE SEQUENCE [LARGE SCALE GENOMIC DNA]</scope>
    <source>
        <strain evidence="5 6">RCEF 264</strain>
    </source>
</reference>
<name>A0A167RHT9_9HYPO</name>
<feature type="domain" description="EF-hand" evidence="4">
    <location>
        <begin position="226"/>
        <end position="261"/>
    </location>
</feature>
<evidence type="ECO:0000259" key="4">
    <source>
        <dbReference type="PROSITE" id="PS50222"/>
    </source>
</evidence>
<dbReference type="STRING" id="1081102.A0A167RHT9"/>
<dbReference type="InterPro" id="IPR002048">
    <property type="entry name" value="EF_hand_dom"/>
</dbReference>
<sequence>MSTDRQNPDTVQAMPAGYKPSPLGYGSPRSSPFRRPESPVSPSPLRQTTPLASPFRSTGAAGSGTTPTAAVTPSARFAGSPTPVPTNGGGSSSWTPKKPSSDATVGGPALGSAHGTDDVFATTPTPLAGTPTTRTAATKTATAMAPGAALAQLQPAQVRTLREGFQILDRDSDGTVNRDDVADMLHQLGLPAAPADVAPFFPPAAPQTIAMGAFLNTLASALAALSPSTELLAALAAFDEDDSGQIDVAELRDALLHTAPEPGEPPLTEADVQRVLQGFTGRRAFTNSNKSRFGGGGGAAAAAANGFGKRGEVFRYQEFVQSMAGSAQDHGGEGEANREV</sequence>
<dbReference type="Proteomes" id="UP000076874">
    <property type="component" value="Unassembled WGS sequence"/>
</dbReference>
<keyword evidence="2" id="KW-0106">Calcium</keyword>
<evidence type="ECO:0000256" key="3">
    <source>
        <dbReference type="SAM" id="MobiDB-lite"/>
    </source>
</evidence>
<dbReference type="AlphaFoldDB" id="A0A167RHT9"/>
<comment type="caution">
    <text evidence="5">The sequence shown here is derived from an EMBL/GenBank/DDBJ whole genome shotgun (WGS) entry which is preliminary data.</text>
</comment>
<feature type="domain" description="EF-hand" evidence="4">
    <location>
        <begin position="156"/>
        <end position="191"/>
    </location>
</feature>
<evidence type="ECO:0000313" key="6">
    <source>
        <dbReference type="Proteomes" id="UP000076874"/>
    </source>
</evidence>
<evidence type="ECO:0000256" key="2">
    <source>
        <dbReference type="ARBA" id="ARBA00022837"/>
    </source>
</evidence>
<feature type="compositionally biased region" description="Low complexity" evidence="3">
    <location>
        <begin position="121"/>
        <end position="137"/>
    </location>
</feature>
<evidence type="ECO:0000313" key="5">
    <source>
        <dbReference type="EMBL" id="OAA58612.1"/>
    </source>
</evidence>